<dbReference type="GO" id="GO:0000160">
    <property type="term" value="P:phosphorelay signal transduction system"/>
    <property type="evidence" value="ECO:0007669"/>
    <property type="project" value="InterPro"/>
</dbReference>
<dbReference type="SUPFAM" id="SSF52172">
    <property type="entry name" value="CheY-like"/>
    <property type="match status" value="1"/>
</dbReference>
<protein>
    <recommendedName>
        <fullName evidence="3">Response regulatory domain-containing protein</fullName>
    </recommendedName>
</protein>
<evidence type="ECO:0000313" key="5">
    <source>
        <dbReference type="Proteomes" id="UP000178851"/>
    </source>
</evidence>
<dbReference type="CDD" id="cd17574">
    <property type="entry name" value="REC_OmpR"/>
    <property type="match status" value="1"/>
</dbReference>
<accession>A0A1F7YHD8</accession>
<feature type="domain" description="Response regulatory" evidence="3">
    <location>
        <begin position="3"/>
        <end position="121"/>
    </location>
</feature>
<evidence type="ECO:0000256" key="1">
    <source>
        <dbReference type="ARBA" id="ARBA00022553"/>
    </source>
</evidence>
<proteinExistence type="predicted"/>
<name>A0A1F7YHD8_9BACT</name>
<dbReference type="PROSITE" id="PS50110">
    <property type="entry name" value="RESPONSE_REGULATORY"/>
    <property type="match status" value="1"/>
</dbReference>
<dbReference type="InterPro" id="IPR011006">
    <property type="entry name" value="CheY-like_superfamily"/>
</dbReference>
<dbReference type="Proteomes" id="UP000178851">
    <property type="component" value="Unassembled WGS sequence"/>
</dbReference>
<dbReference type="PANTHER" id="PTHR44591">
    <property type="entry name" value="STRESS RESPONSE REGULATOR PROTEIN 1"/>
    <property type="match status" value="1"/>
</dbReference>
<evidence type="ECO:0000313" key="4">
    <source>
        <dbReference type="EMBL" id="OGM26723.1"/>
    </source>
</evidence>
<keyword evidence="1 2" id="KW-0597">Phosphoprotein</keyword>
<dbReference type="InterPro" id="IPR050595">
    <property type="entry name" value="Bact_response_regulator"/>
</dbReference>
<evidence type="ECO:0000259" key="3">
    <source>
        <dbReference type="PROSITE" id="PS50110"/>
    </source>
</evidence>
<comment type="caution">
    <text evidence="4">The sequence shown here is derived from an EMBL/GenBank/DDBJ whole genome shotgun (WGS) entry which is preliminary data.</text>
</comment>
<evidence type="ECO:0000256" key="2">
    <source>
        <dbReference type="PROSITE-ProRule" id="PRU00169"/>
    </source>
</evidence>
<feature type="modified residue" description="4-aspartylphosphate" evidence="2">
    <location>
        <position position="53"/>
    </location>
</feature>
<dbReference type="Gene3D" id="3.40.50.2300">
    <property type="match status" value="1"/>
</dbReference>
<dbReference type="PANTHER" id="PTHR44591:SF3">
    <property type="entry name" value="RESPONSE REGULATORY DOMAIN-CONTAINING PROTEIN"/>
    <property type="match status" value="1"/>
</dbReference>
<sequence length="129" mass="14546">MKRIFVIEDDFYIRDLYVEFFTQSGYEVVTATDGQQALEKVKGQGKFDVILLDIMLPQKSGIDVLKVFKSPEASTKDTPVFMLTNLGDENIIKEAFKLGADGYFLKVQLTPGDIINEIEAFLAKQNKVT</sequence>
<dbReference type="AlphaFoldDB" id="A0A1F7YHD8"/>
<organism evidence="4 5">
    <name type="scientific">Candidatus Woesebacteria bacterium RIFCSPHIGHO2_01_FULL_39_28</name>
    <dbReference type="NCBI Taxonomy" id="1802496"/>
    <lineage>
        <taxon>Bacteria</taxon>
        <taxon>Candidatus Woeseibacteriota</taxon>
    </lineage>
</organism>
<dbReference type="InterPro" id="IPR001789">
    <property type="entry name" value="Sig_transdc_resp-reg_receiver"/>
</dbReference>
<gene>
    <name evidence="4" type="ORF">A2627_04065</name>
</gene>
<dbReference type="EMBL" id="MGGI01000011">
    <property type="protein sequence ID" value="OGM26723.1"/>
    <property type="molecule type" value="Genomic_DNA"/>
</dbReference>
<reference evidence="4 5" key="1">
    <citation type="journal article" date="2016" name="Nat. Commun.">
        <title>Thousands of microbial genomes shed light on interconnected biogeochemical processes in an aquifer system.</title>
        <authorList>
            <person name="Anantharaman K."/>
            <person name="Brown C.T."/>
            <person name="Hug L.A."/>
            <person name="Sharon I."/>
            <person name="Castelle C.J."/>
            <person name="Probst A.J."/>
            <person name="Thomas B.C."/>
            <person name="Singh A."/>
            <person name="Wilkins M.J."/>
            <person name="Karaoz U."/>
            <person name="Brodie E.L."/>
            <person name="Williams K.H."/>
            <person name="Hubbard S.S."/>
            <person name="Banfield J.F."/>
        </authorList>
    </citation>
    <scope>NUCLEOTIDE SEQUENCE [LARGE SCALE GENOMIC DNA]</scope>
</reference>
<dbReference type="Pfam" id="PF00072">
    <property type="entry name" value="Response_reg"/>
    <property type="match status" value="1"/>
</dbReference>
<dbReference type="SMART" id="SM00448">
    <property type="entry name" value="REC"/>
    <property type="match status" value="1"/>
</dbReference>